<keyword evidence="3" id="KW-1185">Reference proteome</keyword>
<gene>
    <name evidence="2" type="ORF">KC19_2G273900</name>
</gene>
<feature type="region of interest" description="Disordered" evidence="1">
    <location>
        <begin position="255"/>
        <end position="284"/>
    </location>
</feature>
<evidence type="ECO:0000313" key="3">
    <source>
        <dbReference type="Proteomes" id="UP000822688"/>
    </source>
</evidence>
<evidence type="ECO:0000256" key="1">
    <source>
        <dbReference type="SAM" id="MobiDB-lite"/>
    </source>
</evidence>
<dbReference type="Proteomes" id="UP000822688">
    <property type="component" value="Chromosome 2"/>
</dbReference>
<accession>A0A8T0J1F6</accession>
<sequence length="284" mass="32058">MPSLHHSDFPWNPDGGFEVDAGSGSRCKKRKLGNHRNRGVTGIASSRSDYMGVRNRGFTVEIKKWFEGLDFYRNDVKMSEKEAALVHDLARLYVDITWDRLNIQALESRMQEEDPALAKFNRTLQIGKDFLIGFVEMHPLMEVAGNSKERADSMKDDIIALAPVAYECLKEKITSEHSIRAVRQKKEVDDVSSFAQLKRENEDLKATVSAQDAEITSLKGALNAAHEKGRYMETELYAAKQAARAARMTPCEPAGVAERERFPQNESNPASETWKDCIDWSTNT</sequence>
<name>A0A8T0J1F6_CERPU</name>
<protein>
    <submittedName>
        <fullName evidence="2">Uncharacterized protein</fullName>
    </submittedName>
</protein>
<proteinExistence type="predicted"/>
<organism evidence="2 3">
    <name type="scientific">Ceratodon purpureus</name>
    <name type="common">Fire moss</name>
    <name type="synonym">Dicranum purpureum</name>
    <dbReference type="NCBI Taxonomy" id="3225"/>
    <lineage>
        <taxon>Eukaryota</taxon>
        <taxon>Viridiplantae</taxon>
        <taxon>Streptophyta</taxon>
        <taxon>Embryophyta</taxon>
        <taxon>Bryophyta</taxon>
        <taxon>Bryophytina</taxon>
        <taxon>Bryopsida</taxon>
        <taxon>Dicranidae</taxon>
        <taxon>Pseudoditrichales</taxon>
        <taxon>Ditrichaceae</taxon>
        <taxon>Ceratodon</taxon>
    </lineage>
</organism>
<reference evidence="2" key="1">
    <citation type="submission" date="2020-06" db="EMBL/GenBank/DDBJ databases">
        <title>WGS assembly of Ceratodon purpureus strain R40.</title>
        <authorList>
            <person name="Carey S.B."/>
            <person name="Jenkins J."/>
            <person name="Shu S."/>
            <person name="Lovell J.T."/>
            <person name="Sreedasyam A."/>
            <person name="Maumus F."/>
            <person name="Tiley G.P."/>
            <person name="Fernandez-Pozo N."/>
            <person name="Barry K."/>
            <person name="Chen C."/>
            <person name="Wang M."/>
            <person name="Lipzen A."/>
            <person name="Daum C."/>
            <person name="Saski C.A."/>
            <person name="Payton A.C."/>
            <person name="Mcbreen J.C."/>
            <person name="Conrad R.E."/>
            <person name="Kollar L.M."/>
            <person name="Olsson S."/>
            <person name="Huttunen S."/>
            <person name="Landis J.B."/>
            <person name="Wickett N.J."/>
            <person name="Johnson M.G."/>
            <person name="Rensing S.A."/>
            <person name="Grimwood J."/>
            <person name="Schmutz J."/>
            <person name="Mcdaniel S.F."/>
        </authorList>
    </citation>
    <scope>NUCLEOTIDE SEQUENCE</scope>
    <source>
        <strain evidence="2">R40</strain>
    </source>
</reference>
<dbReference type="EMBL" id="CM026422">
    <property type="protein sequence ID" value="KAG0588846.1"/>
    <property type="molecule type" value="Genomic_DNA"/>
</dbReference>
<dbReference type="AlphaFoldDB" id="A0A8T0J1F6"/>
<comment type="caution">
    <text evidence="2">The sequence shown here is derived from an EMBL/GenBank/DDBJ whole genome shotgun (WGS) entry which is preliminary data.</text>
</comment>
<evidence type="ECO:0000313" key="2">
    <source>
        <dbReference type="EMBL" id="KAG0588846.1"/>
    </source>
</evidence>